<proteinExistence type="predicted"/>
<evidence type="ECO:0000313" key="1">
    <source>
        <dbReference type="EMBL" id="JAD38518.1"/>
    </source>
</evidence>
<reference evidence="1" key="2">
    <citation type="journal article" date="2015" name="Data Brief">
        <title>Shoot transcriptome of the giant reed, Arundo donax.</title>
        <authorList>
            <person name="Barrero R.A."/>
            <person name="Guerrero F.D."/>
            <person name="Moolhuijzen P."/>
            <person name="Goolsby J.A."/>
            <person name="Tidwell J."/>
            <person name="Bellgard S.E."/>
            <person name="Bellgard M.I."/>
        </authorList>
    </citation>
    <scope>NUCLEOTIDE SEQUENCE</scope>
    <source>
        <tissue evidence="1">Shoot tissue taken approximately 20 cm above the soil surface</tissue>
    </source>
</reference>
<organism evidence="1">
    <name type="scientific">Arundo donax</name>
    <name type="common">Giant reed</name>
    <name type="synonym">Donax arundinaceus</name>
    <dbReference type="NCBI Taxonomy" id="35708"/>
    <lineage>
        <taxon>Eukaryota</taxon>
        <taxon>Viridiplantae</taxon>
        <taxon>Streptophyta</taxon>
        <taxon>Embryophyta</taxon>
        <taxon>Tracheophyta</taxon>
        <taxon>Spermatophyta</taxon>
        <taxon>Magnoliopsida</taxon>
        <taxon>Liliopsida</taxon>
        <taxon>Poales</taxon>
        <taxon>Poaceae</taxon>
        <taxon>PACMAD clade</taxon>
        <taxon>Arundinoideae</taxon>
        <taxon>Arundineae</taxon>
        <taxon>Arundo</taxon>
    </lineage>
</organism>
<dbReference type="AlphaFoldDB" id="A0A0A9Q8X5"/>
<name>A0A0A9Q8X5_ARUDO</name>
<dbReference type="EMBL" id="GBRH01259377">
    <property type="protein sequence ID" value="JAD38518.1"/>
    <property type="molecule type" value="Transcribed_RNA"/>
</dbReference>
<reference evidence="1" key="1">
    <citation type="submission" date="2014-09" db="EMBL/GenBank/DDBJ databases">
        <authorList>
            <person name="Magalhaes I.L.F."/>
            <person name="Oliveira U."/>
            <person name="Santos F.R."/>
            <person name="Vidigal T.H.D.A."/>
            <person name="Brescovit A.D."/>
            <person name="Santos A.J."/>
        </authorList>
    </citation>
    <scope>NUCLEOTIDE SEQUENCE</scope>
    <source>
        <tissue evidence="1">Shoot tissue taken approximately 20 cm above the soil surface</tissue>
    </source>
</reference>
<sequence length="37" mass="4396">MSLQLVWYLHFLGCHQRSLPYRSLLSWVSSLHLAIHC</sequence>
<accession>A0A0A9Q8X5</accession>
<protein>
    <submittedName>
        <fullName evidence="1">Uncharacterized protein</fullName>
    </submittedName>
</protein>